<accession>A0A806K184</accession>
<proteinExistence type="predicted"/>
<organism evidence="3">
    <name type="scientific">uncultured bacterium contig00070</name>
    <dbReference type="NCBI Taxonomy" id="1181551"/>
    <lineage>
        <taxon>Bacteria</taxon>
        <taxon>environmental samples</taxon>
    </lineage>
</organism>
<feature type="chain" id="PRO_5032682168" evidence="2">
    <location>
        <begin position="19"/>
        <end position="311"/>
    </location>
</feature>
<feature type="coiled-coil region" evidence="1">
    <location>
        <begin position="145"/>
        <end position="172"/>
    </location>
</feature>
<evidence type="ECO:0000256" key="2">
    <source>
        <dbReference type="SAM" id="SignalP"/>
    </source>
</evidence>
<keyword evidence="2" id="KW-0732">Signal</keyword>
<evidence type="ECO:0000256" key="1">
    <source>
        <dbReference type="SAM" id="Coils"/>
    </source>
</evidence>
<reference evidence="3" key="1">
    <citation type="submission" date="2012-03" db="EMBL/GenBank/DDBJ databases">
        <title>Functional metagenomics reveals considerable lignocellulase gene clusters in the gut microbiome of a wood-feeding higher termite.</title>
        <authorList>
            <person name="Liu N."/>
        </authorList>
    </citation>
    <scope>NUCLEOTIDE SEQUENCE</scope>
</reference>
<feature type="signal peptide" evidence="2">
    <location>
        <begin position="1"/>
        <end position="18"/>
    </location>
</feature>
<evidence type="ECO:0000313" key="3">
    <source>
        <dbReference type="EMBL" id="AGS53582.1"/>
    </source>
</evidence>
<dbReference type="AlphaFoldDB" id="A0A806K184"/>
<protein>
    <submittedName>
        <fullName evidence="3">Uncharacterized protein</fullName>
    </submittedName>
</protein>
<sequence>MRKILFLAVFFAAFSAASDDLCSGKGGMIAGEGKGKNARDEAIVAISKQITNSVKIDVDDAFIQKTVKGNLVDSSSYKEIVKMTSEFLAAGSLKKLNDSTFYVCRSDAAMPYLNDLRLLTGKFKNLMLKINEASCQSINEGYFKIKSLEVILKDLEQIDKALQKEYEGAYAEAKEDCERRIRCKLRGEDCRGVYLEVSGNSHGKEVIEKDLKGLLSKNNCHIEQNPNSISFTFKVNAEDCNQSGDGSNDVCSSCTEIEVIDGKNKKNVYSGRVQTKPAKGRGKRVVCEKAAEAAASEIWGKAKDKINEACE</sequence>
<dbReference type="EMBL" id="JQ844237">
    <property type="protein sequence ID" value="AGS53582.1"/>
    <property type="molecule type" value="Genomic_DNA"/>
</dbReference>
<name>A0A806K184_9BACT</name>
<keyword evidence="1" id="KW-0175">Coiled coil</keyword>